<accession>A0A914S0P5</accession>
<organism evidence="2 3">
    <name type="scientific">Parascaris equorum</name>
    <name type="common">Equine roundworm</name>
    <dbReference type="NCBI Taxonomy" id="6256"/>
    <lineage>
        <taxon>Eukaryota</taxon>
        <taxon>Metazoa</taxon>
        <taxon>Ecdysozoa</taxon>
        <taxon>Nematoda</taxon>
        <taxon>Chromadorea</taxon>
        <taxon>Rhabditida</taxon>
        <taxon>Spirurina</taxon>
        <taxon>Ascaridomorpha</taxon>
        <taxon>Ascaridoidea</taxon>
        <taxon>Ascarididae</taxon>
        <taxon>Parascaris</taxon>
    </lineage>
</organism>
<dbReference type="InterPro" id="IPR047271">
    <property type="entry name" value="Ephexin-like"/>
</dbReference>
<feature type="domain" description="DH" evidence="1">
    <location>
        <begin position="1"/>
        <end position="112"/>
    </location>
</feature>
<dbReference type="WBParaSite" id="PEQ_0000789001-mRNA-1">
    <property type="protein sequence ID" value="PEQ_0000789001-mRNA-1"/>
    <property type="gene ID" value="PEQ_0000789001"/>
</dbReference>
<evidence type="ECO:0000259" key="1">
    <source>
        <dbReference type="PROSITE" id="PS50010"/>
    </source>
</evidence>
<reference evidence="3" key="1">
    <citation type="submission" date="2022-11" db="UniProtKB">
        <authorList>
            <consortium name="WormBaseParasite"/>
        </authorList>
    </citation>
    <scope>IDENTIFICATION</scope>
</reference>
<dbReference type="PANTHER" id="PTHR12845">
    <property type="entry name" value="GUANINE NUCLEOTIDE EXCHANGE FACTOR"/>
    <property type="match status" value="1"/>
</dbReference>
<evidence type="ECO:0000313" key="3">
    <source>
        <dbReference type="WBParaSite" id="PEQ_0000789001-mRNA-1"/>
    </source>
</evidence>
<name>A0A914S0P5_PAREQ</name>
<protein>
    <submittedName>
        <fullName evidence="3">DH domain-containing protein</fullName>
    </submittedName>
</protein>
<sequence length="188" mass="22150">TDVCDILCEHFETNFDAYVKYCSNQVYQDRTLKRLKYVRIFSRELLLLRCYNSAFMSCIQRLESDRQCQGLDMRSFLMLPMQRVTRYPLLVIAILDRIPTESEQHKTAQMALHFANHVSQLYVVNCCNEGARRMERTEQLLEIERRLVYKSPDLSNGTFVCKDYSARRFVDIEPVEVDSPKVFLLPSV</sequence>
<dbReference type="InterPro" id="IPR000219">
    <property type="entry name" value="DH_dom"/>
</dbReference>
<dbReference type="GO" id="GO:0005085">
    <property type="term" value="F:guanyl-nucleotide exchange factor activity"/>
    <property type="evidence" value="ECO:0007669"/>
    <property type="project" value="InterPro"/>
</dbReference>
<evidence type="ECO:0000313" key="2">
    <source>
        <dbReference type="Proteomes" id="UP000887564"/>
    </source>
</evidence>
<dbReference type="PANTHER" id="PTHR12845:SF5">
    <property type="entry name" value="EPHEXIN, ISOFORM D"/>
    <property type="match status" value="1"/>
</dbReference>
<dbReference type="AlphaFoldDB" id="A0A914S0P5"/>
<dbReference type="Gene3D" id="1.20.900.10">
    <property type="entry name" value="Dbl homology (DH) domain"/>
    <property type="match status" value="1"/>
</dbReference>
<dbReference type="Pfam" id="PF00621">
    <property type="entry name" value="RhoGEF"/>
    <property type="match status" value="1"/>
</dbReference>
<dbReference type="SUPFAM" id="SSF48065">
    <property type="entry name" value="DBL homology domain (DH-domain)"/>
    <property type="match status" value="1"/>
</dbReference>
<dbReference type="InterPro" id="IPR035899">
    <property type="entry name" value="DBL_dom_sf"/>
</dbReference>
<dbReference type="Proteomes" id="UP000887564">
    <property type="component" value="Unplaced"/>
</dbReference>
<dbReference type="PROSITE" id="PS50010">
    <property type="entry name" value="DH_2"/>
    <property type="match status" value="1"/>
</dbReference>
<keyword evidence="2" id="KW-1185">Reference proteome</keyword>
<proteinExistence type="predicted"/>